<proteinExistence type="predicted"/>
<gene>
    <name evidence="1" type="ORF">LOY88_000964</name>
</gene>
<evidence type="ECO:0000313" key="1">
    <source>
        <dbReference type="EMBL" id="KAI2391738.1"/>
    </source>
</evidence>
<name>A0ACB8V3L2_9EURO</name>
<organism evidence="1">
    <name type="scientific">Ophidiomyces ophidiicola</name>
    <dbReference type="NCBI Taxonomy" id="1387563"/>
    <lineage>
        <taxon>Eukaryota</taxon>
        <taxon>Fungi</taxon>
        <taxon>Dikarya</taxon>
        <taxon>Ascomycota</taxon>
        <taxon>Pezizomycotina</taxon>
        <taxon>Eurotiomycetes</taxon>
        <taxon>Eurotiomycetidae</taxon>
        <taxon>Onygenales</taxon>
        <taxon>Onygenaceae</taxon>
        <taxon>Ophidiomyces</taxon>
    </lineage>
</organism>
<reference evidence="1" key="1">
    <citation type="journal article" date="2022" name="bioRxiv">
        <title>Population genetic analysis of Ophidiomyces ophidiicola, the causative agent of snake fungal disease, indicates recent introductions to the USA.</title>
        <authorList>
            <person name="Ladner J.T."/>
            <person name="Palmer J.M."/>
            <person name="Ettinger C.L."/>
            <person name="Stajich J.E."/>
            <person name="Farrell T.M."/>
            <person name="Glorioso B.M."/>
            <person name="Lawson B."/>
            <person name="Price S.J."/>
            <person name="Stengle A.G."/>
            <person name="Grear D.A."/>
            <person name="Lorch J.M."/>
        </authorList>
    </citation>
    <scope>NUCLEOTIDE SEQUENCE</scope>
    <source>
        <strain evidence="1">NWHC 24266-5</strain>
    </source>
</reference>
<dbReference type="EMBL" id="JALBCA010000010">
    <property type="protein sequence ID" value="KAI2391738.1"/>
    <property type="molecule type" value="Genomic_DNA"/>
</dbReference>
<accession>A0ACB8V3L2</accession>
<comment type="caution">
    <text evidence="1">The sequence shown here is derived from an EMBL/GenBank/DDBJ whole genome shotgun (WGS) entry which is preliminary data.</text>
</comment>
<protein>
    <submittedName>
        <fullName evidence="1">Uncharacterized protein</fullName>
    </submittedName>
</protein>
<sequence length="561" mass="64629">MGVLKNILAPSRSASRARASLGRNYNLFEYTKGRFLFNEELRRNERRINFNPDALAATICHSVNRSVSELISFEKLAEGGFNRVFEATFTDGYAVLARLPFRITSPIRYAVASEAATLGFLRANSLPVPKVLAYSCDNTNPVGAEYLILEKIEGKPLSDQWFTMDTKICVKIMRQIVELEARFMSLSFPASGSLYYQRDLNPCDRIHSIEGGPGDTDQFVVGPTAQHAWWYRERARLDVDRGPWTSFLECTQAPAKREIQFCNQYGKPRLHVERYLRELQEFRTLSPKDHALRLFEYLQLTLHLDLPSTNPFARPLLRHPDFSLSNILINPSDNTIAGVIDWQHATVLPLCLCAGIPRYFQNWGDSKSEALAKPETKLPDGFDDLPEQEQDVVQETMRKRLVHFYYAAYTMRKMPDHFDALRDHNAILRAKLFDRASAPWEGDSLSLKHTILQVQQNWPMRLTSHPPVQADGDCPVKYSQEERYQCVKEHEKEEEKLQELSEMREMIGIDQLGWVPDDDHLEKARDVARMIKQGLLEHSSTEIERLAILNHFPFDDHDEEE</sequence>